<reference evidence="2 3" key="1">
    <citation type="submission" date="2017-08" db="EMBL/GenBank/DDBJ databases">
        <authorList>
            <person name="de Groot N.N."/>
        </authorList>
    </citation>
    <scope>NUCLEOTIDE SEQUENCE [LARGE SCALE GENOMIC DNA]</scope>
    <source>
        <strain evidence="2 3">JC228</strain>
    </source>
</reference>
<dbReference type="PANTHER" id="PTHR43689">
    <property type="entry name" value="HYDROLASE"/>
    <property type="match status" value="1"/>
</dbReference>
<keyword evidence="3" id="KW-1185">Reference proteome</keyword>
<evidence type="ECO:0000313" key="2">
    <source>
        <dbReference type="EMBL" id="SNX75200.1"/>
    </source>
</evidence>
<dbReference type="PANTHER" id="PTHR43689:SF8">
    <property type="entry name" value="ALPHA_BETA-HYDROLASES SUPERFAMILY PROTEIN"/>
    <property type="match status" value="1"/>
</dbReference>
<protein>
    <submittedName>
        <fullName evidence="2">Pimeloyl-ACP methyl ester carboxylesterase</fullName>
    </submittedName>
</protein>
<sequence length="279" mass="31765">MTEVGAIQPINGTELYYEYHRHYNSSETILLIHGFLSSSFSFRQLVPLLKKKYTVISVDIPPFGKSGKTTTFRYSYNNMAKTVLQLLDFLGIQQTFVIGHSMGGQIALNISHLKPSAIKGAVLLSSSSYLKRMKNSLRYSSYLPFFHHYVKLHLARSGVKENLNRVVHNAKLIDKEMVDGYMQPFLNNDIFKALTRMIRDREGDLPPEILRSIKAPSLLIWGEHDRVVPLDIGKRLQQDLPNSKLIVLKDAGHLVPEEKPEEVYQHIASFIASLERAEV</sequence>
<dbReference type="OrthoDB" id="9797695at2"/>
<dbReference type="Proteomes" id="UP000219546">
    <property type="component" value="Unassembled WGS sequence"/>
</dbReference>
<dbReference type="InterPro" id="IPR029058">
    <property type="entry name" value="AB_hydrolase_fold"/>
</dbReference>
<dbReference type="EMBL" id="OAOP01000011">
    <property type="protein sequence ID" value="SNX75200.1"/>
    <property type="molecule type" value="Genomic_DNA"/>
</dbReference>
<dbReference type="PRINTS" id="PR00412">
    <property type="entry name" value="EPOXHYDRLASE"/>
</dbReference>
<dbReference type="Gene3D" id="3.40.50.1820">
    <property type="entry name" value="alpha/beta hydrolase"/>
    <property type="match status" value="1"/>
</dbReference>
<dbReference type="SUPFAM" id="SSF53474">
    <property type="entry name" value="alpha/beta-Hydrolases"/>
    <property type="match status" value="1"/>
</dbReference>
<proteinExistence type="predicted"/>
<evidence type="ECO:0000313" key="3">
    <source>
        <dbReference type="Proteomes" id="UP000219546"/>
    </source>
</evidence>
<dbReference type="InterPro" id="IPR000073">
    <property type="entry name" value="AB_hydrolase_1"/>
</dbReference>
<dbReference type="PRINTS" id="PR00111">
    <property type="entry name" value="ABHYDROLASE"/>
</dbReference>
<feature type="domain" description="AB hydrolase-1" evidence="1">
    <location>
        <begin position="28"/>
        <end position="260"/>
    </location>
</feature>
<gene>
    <name evidence="2" type="ORF">SAMN05877753_11168</name>
</gene>
<accession>A0A285D5W2</accession>
<evidence type="ECO:0000259" key="1">
    <source>
        <dbReference type="Pfam" id="PF00561"/>
    </source>
</evidence>
<dbReference type="RefSeq" id="WP_097160338.1">
    <property type="nucleotide sequence ID" value="NZ_JBEPMQ010000014.1"/>
</dbReference>
<dbReference type="GO" id="GO:0003824">
    <property type="term" value="F:catalytic activity"/>
    <property type="evidence" value="ECO:0007669"/>
    <property type="project" value="InterPro"/>
</dbReference>
<dbReference type="InterPro" id="IPR000639">
    <property type="entry name" value="Epox_hydrolase-like"/>
</dbReference>
<dbReference type="Pfam" id="PF00561">
    <property type="entry name" value="Abhydrolase_1"/>
    <property type="match status" value="1"/>
</dbReference>
<organism evidence="2 3">
    <name type="scientific">Bacillus oleivorans</name>
    <dbReference type="NCBI Taxonomy" id="1448271"/>
    <lineage>
        <taxon>Bacteria</taxon>
        <taxon>Bacillati</taxon>
        <taxon>Bacillota</taxon>
        <taxon>Bacilli</taxon>
        <taxon>Bacillales</taxon>
        <taxon>Bacillaceae</taxon>
        <taxon>Bacillus</taxon>
    </lineage>
</organism>
<name>A0A285D5W2_9BACI</name>
<dbReference type="AlphaFoldDB" id="A0A285D5W2"/>